<dbReference type="InterPro" id="IPR001765">
    <property type="entry name" value="Carbonic_anhydrase"/>
</dbReference>
<keyword evidence="5" id="KW-0456">Lyase</keyword>
<feature type="binding site" evidence="7">
    <location>
        <position position="109"/>
    </location>
    <ligand>
        <name>Zn(2+)</name>
        <dbReference type="ChEBI" id="CHEBI:29105"/>
    </ligand>
</feature>
<evidence type="ECO:0000256" key="4">
    <source>
        <dbReference type="ARBA" id="ARBA00022833"/>
    </source>
</evidence>
<dbReference type="InterPro" id="IPR036874">
    <property type="entry name" value="Carbonic_anhydrase_sf"/>
</dbReference>
<dbReference type="Proteomes" id="UP000182427">
    <property type="component" value="Chromosome I"/>
</dbReference>
<feature type="binding site" evidence="7">
    <location>
        <position position="47"/>
    </location>
    <ligand>
        <name>Zn(2+)</name>
        <dbReference type="ChEBI" id="CHEBI:29105"/>
    </ligand>
</feature>
<evidence type="ECO:0000256" key="5">
    <source>
        <dbReference type="ARBA" id="ARBA00023239"/>
    </source>
</evidence>
<comment type="cofactor">
    <cofactor evidence="7">
        <name>Zn(2+)</name>
        <dbReference type="ChEBI" id="CHEBI:29105"/>
    </cofactor>
    <text evidence="7">Binds 1 zinc ion per subunit.</text>
</comment>
<keyword evidence="9" id="KW-1185">Reference proteome</keyword>
<dbReference type="Gene3D" id="3.40.1050.10">
    <property type="entry name" value="Carbonic anhydrase"/>
    <property type="match status" value="1"/>
</dbReference>
<comment type="catalytic activity">
    <reaction evidence="6">
        <text>hydrogencarbonate + H(+) = CO2 + H2O</text>
        <dbReference type="Rhea" id="RHEA:10748"/>
        <dbReference type="ChEBI" id="CHEBI:15377"/>
        <dbReference type="ChEBI" id="CHEBI:15378"/>
        <dbReference type="ChEBI" id="CHEBI:16526"/>
        <dbReference type="ChEBI" id="CHEBI:17544"/>
        <dbReference type="EC" id="4.2.1.1"/>
    </reaction>
</comment>
<protein>
    <recommendedName>
        <fullName evidence="2">carbonic anhydrase</fullName>
        <ecNumber evidence="2">4.2.1.1</ecNumber>
    </recommendedName>
</protein>
<keyword evidence="4 7" id="KW-0862">Zinc</keyword>
<comment type="similarity">
    <text evidence="1">Belongs to the beta-class carbonic anhydrase family.</text>
</comment>
<evidence type="ECO:0000256" key="3">
    <source>
        <dbReference type="ARBA" id="ARBA00022723"/>
    </source>
</evidence>
<keyword evidence="3 7" id="KW-0479">Metal-binding</keyword>
<gene>
    <name evidence="8" type="ORF">SAMN05444167_0321</name>
</gene>
<evidence type="ECO:0000256" key="7">
    <source>
        <dbReference type="PIRSR" id="PIRSR601765-1"/>
    </source>
</evidence>
<reference evidence="8 9" key="1">
    <citation type="submission" date="2016-10" db="EMBL/GenBank/DDBJ databases">
        <authorList>
            <person name="de Groot N.N."/>
        </authorList>
    </citation>
    <scope>NUCLEOTIDE SEQUENCE [LARGE SCALE GENOMIC DNA]</scope>
    <source>
        <strain evidence="8 9">GAS232</strain>
    </source>
</reference>
<accession>A0A1G7FFH9</accession>
<name>A0A1G7FFH9_9BACT</name>
<dbReference type="Pfam" id="PF00484">
    <property type="entry name" value="Pro_CA"/>
    <property type="match status" value="1"/>
</dbReference>
<dbReference type="InterPro" id="IPR015892">
    <property type="entry name" value="Carbonic_anhydrase_CS"/>
</dbReference>
<dbReference type="PANTHER" id="PTHR11002:SF76">
    <property type="entry name" value="CARBONIC ANHYDRASE"/>
    <property type="match status" value="1"/>
</dbReference>
<dbReference type="SMART" id="SM00947">
    <property type="entry name" value="Pro_CA"/>
    <property type="match status" value="1"/>
</dbReference>
<dbReference type="PROSITE" id="PS00704">
    <property type="entry name" value="PROK_CO2_ANHYDRASE_1"/>
    <property type="match status" value="1"/>
</dbReference>
<proteinExistence type="inferred from homology"/>
<evidence type="ECO:0000256" key="6">
    <source>
        <dbReference type="ARBA" id="ARBA00048348"/>
    </source>
</evidence>
<evidence type="ECO:0000256" key="2">
    <source>
        <dbReference type="ARBA" id="ARBA00012925"/>
    </source>
</evidence>
<feature type="binding site" evidence="7">
    <location>
        <position position="106"/>
    </location>
    <ligand>
        <name>Zn(2+)</name>
        <dbReference type="ChEBI" id="CHEBI:29105"/>
    </ligand>
</feature>
<organism evidence="8 9">
    <name type="scientific">Terriglobus roseus</name>
    <dbReference type="NCBI Taxonomy" id="392734"/>
    <lineage>
        <taxon>Bacteria</taxon>
        <taxon>Pseudomonadati</taxon>
        <taxon>Acidobacteriota</taxon>
        <taxon>Terriglobia</taxon>
        <taxon>Terriglobales</taxon>
        <taxon>Acidobacteriaceae</taxon>
        <taxon>Terriglobus</taxon>
    </lineage>
</organism>
<dbReference type="GO" id="GO:0004089">
    <property type="term" value="F:carbonate dehydratase activity"/>
    <property type="evidence" value="ECO:0007669"/>
    <property type="project" value="UniProtKB-EC"/>
</dbReference>
<evidence type="ECO:0000256" key="1">
    <source>
        <dbReference type="ARBA" id="ARBA00006217"/>
    </source>
</evidence>
<dbReference type="SUPFAM" id="SSF53056">
    <property type="entry name" value="beta-carbonic anhydrase, cab"/>
    <property type="match status" value="1"/>
</dbReference>
<dbReference type="PANTHER" id="PTHR11002">
    <property type="entry name" value="CARBONIC ANHYDRASE"/>
    <property type="match status" value="1"/>
</dbReference>
<evidence type="ECO:0000313" key="9">
    <source>
        <dbReference type="Proteomes" id="UP000182427"/>
    </source>
</evidence>
<evidence type="ECO:0000313" key="8">
    <source>
        <dbReference type="EMBL" id="SDE74654.1"/>
    </source>
</evidence>
<dbReference type="AlphaFoldDB" id="A0A1G7FFH9"/>
<dbReference type="EMBL" id="LT629690">
    <property type="protein sequence ID" value="SDE74654.1"/>
    <property type="molecule type" value="Genomic_DNA"/>
</dbReference>
<feature type="binding site" evidence="7">
    <location>
        <position position="49"/>
    </location>
    <ligand>
        <name>Zn(2+)</name>
        <dbReference type="ChEBI" id="CHEBI:29105"/>
    </ligand>
</feature>
<dbReference type="OrthoDB" id="9769739at2"/>
<dbReference type="GO" id="GO:0008270">
    <property type="term" value="F:zinc ion binding"/>
    <property type="evidence" value="ECO:0007669"/>
    <property type="project" value="InterPro"/>
</dbReference>
<sequence length="219" mass="23702">MAKSNETLEKLKRGILQFQSEVYPARREEYEYAATHPQKPHTLLITCADSRIDPEALTHSGPGEIFVARNVGNMVPAYGDMLGGVSAVIEYAVDALKVNHAVVCGHTDCGAMKGILAGEGALDAMPTVKTWLRNADAAKRVAQTIDGEKPALHTMTEQNVLLQLQHLRTHPSVAGAIARGDLTLSGWVYDIGHGDVRIYDEAANRFLSVRESVAQEATA</sequence>
<dbReference type="EC" id="4.2.1.1" evidence="2"/>
<dbReference type="RefSeq" id="WP_083343604.1">
    <property type="nucleotide sequence ID" value="NZ_LT629690.1"/>
</dbReference>
<dbReference type="GO" id="GO:0015976">
    <property type="term" value="P:carbon utilization"/>
    <property type="evidence" value="ECO:0007669"/>
    <property type="project" value="InterPro"/>
</dbReference>